<evidence type="ECO:0000259" key="8">
    <source>
        <dbReference type="PROSITE" id="PS50885"/>
    </source>
</evidence>
<dbReference type="Pfam" id="PF00015">
    <property type="entry name" value="MCPsignal"/>
    <property type="match status" value="1"/>
</dbReference>
<evidence type="ECO:0000259" key="7">
    <source>
        <dbReference type="PROSITE" id="PS50111"/>
    </source>
</evidence>
<evidence type="ECO:0000256" key="5">
    <source>
        <dbReference type="PROSITE-ProRule" id="PRU00284"/>
    </source>
</evidence>
<dbReference type="InterPro" id="IPR003660">
    <property type="entry name" value="HAMP_dom"/>
</dbReference>
<dbReference type="CDD" id="cd06225">
    <property type="entry name" value="HAMP"/>
    <property type="match status" value="1"/>
</dbReference>
<keyword evidence="2 6" id="KW-1133">Transmembrane helix</keyword>
<feature type="transmembrane region" description="Helical" evidence="6">
    <location>
        <begin position="22"/>
        <end position="45"/>
    </location>
</feature>
<comment type="similarity">
    <text evidence="4">Belongs to the methyl-accepting chemotaxis (MCP) protein family.</text>
</comment>
<name>A0A9X3N9G4_9ACTN</name>
<keyword evidence="10" id="KW-1185">Reference proteome</keyword>
<dbReference type="PROSITE" id="PS50111">
    <property type="entry name" value="CHEMOTAXIS_TRANSDUC_2"/>
    <property type="match status" value="1"/>
</dbReference>
<comment type="caution">
    <text evidence="9">The sequence shown here is derived from an EMBL/GenBank/DDBJ whole genome shotgun (WGS) entry which is preliminary data.</text>
</comment>
<feature type="domain" description="Methyl-accepting transducer" evidence="7">
    <location>
        <begin position="338"/>
        <end position="595"/>
    </location>
</feature>
<protein>
    <submittedName>
        <fullName evidence="9">Methyl-accepting chemotaxis protein</fullName>
    </submittedName>
</protein>
<feature type="domain" description="HAMP" evidence="8">
    <location>
        <begin position="252"/>
        <end position="305"/>
    </location>
</feature>
<dbReference type="EMBL" id="JAPDOD010000103">
    <property type="protein sequence ID" value="MDA0167348.1"/>
    <property type="molecule type" value="Genomic_DNA"/>
</dbReference>
<evidence type="ECO:0000256" key="4">
    <source>
        <dbReference type="ARBA" id="ARBA00029447"/>
    </source>
</evidence>
<dbReference type="SUPFAM" id="SSF58104">
    <property type="entry name" value="Methyl-accepting chemotaxis protein (MCP) signaling domain"/>
    <property type="match status" value="1"/>
</dbReference>
<dbReference type="PANTHER" id="PTHR32089:SF112">
    <property type="entry name" value="LYSOZYME-LIKE PROTEIN-RELATED"/>
    <property type="match status" value="1"/>
</dbReference>
<dbReference type="GO" id="GO:0007165">
    <property type="term" value="P:signal transduction"/>
    <property type="evidence" value="ECO:0007669"/>
    <property type="project" value="UniProtKB-KW"/>
</dbReference>
<dbReference type="InterPro" id="IPR004089">
    <property type="entry name" value="MCPsignal_dom"/>
</dbReference>
<dbReference type="PROSITE" id="PS50885">
    <property type="entry name" value="HAMP"/>
    <property type="match status" value="1"/>
</dbReference>
<evidence type="ECO:0000256" key="6">
    <source>
        <dbReference type="SAM" id="Phobius"/>
    </source>
</evidence>
<dbReference type="SMART" id="SM00283">
    <property type="entry name" value="MA"/>
    <property type="match status" value="1"/>
</dbReference>
<dbReference type="AlphaFoldDB" id="A0A9X3N9G4"/>
<reference evidence="9" key="1">
    <citation type="submission" date="2022-10" db="EMBL/GenBank/DDBJ databases">
        <title>The WGS of Solirubrobacter ginsenosidimutans DSM 21036.</title>
        <authorList>
            <person name="Jiang Z."/>
        </authorList>
    </citation>
    <scope>NUCLEOTIDE SEQUENCE</scope>
    <source>
        <strain evidence="9">DSM 21036</strain>
    </source>
</reference>
<proteinExistence type="inferred from homology"/>
<evidence type="ECO:0000256" key="2">
    <source>
        <dbReference type="ARBA" id="ARBA00022989"/>
    </source>
</evidence>
<dbReference type="PANTHER" id="PTHR32089">
    <property type="entry name" value="METHYL-ACCEPTING CHEMOTAXIS PROTEIN MCPB"/>
    <property type="match status" value="1"/>
</dbReference>
<dbReference type="GO" id="GO:0016020">
    <property type="term" value="C:membrane"/>
    <property type="evidence" value="ECO:0007669"/>
    <property type="project" value="InterPro"/>
</dbReference>
<dbReference type="Proteomes" id="UP001149140">
    <property type="component" value="Unassembled WGS sequence"/>
</dbReference>
<keyword evidence="6" id="KW-0472">Membrane</keyword>
<evidence type="ECO:0000313" key="10">
    <source>
        <dbReference type="Proteomes" id="UP001149140"/>
    </source>
</evidence>
<sequence>MKPETYAVPEIALMSRFANLPLAVRLAAAFGLQAIALLLVTLLAFEAFGSFKHEVKGLSERDVRAVSLAGEVGQQVQSIGRLAAEHLYIYDRNLATQDRIAAEAKASIDDATKDAAELAALTKGNANMATFSAQATAWGKDLNAALARSRAETVSGSEDRSGSRDLYAGKVSPAMNRLFASSSKLQDSIEASTHRTVDGVEADTASRSRLLLIVMVVSMLIAVGFAVLITRSVVGPVRQLIARLRSLDEEGLNDLTGGLEAAATGDFTHRATLTTARLDVSSTDELGQLARTFNAMRDKAERSLAAYTTMCSEMGVLIGEVSRNAGSVSAGSQQVAASSEEAGRAVGEIANAVTDVAHGAERQVRMVESTRSAVLEANAAASASAAAALATAEAAEDARRVAREGVTAAGHATDAIRGVAAASAEVGAAIEDLNARSEHIGGIVTTITGLAEQTNLLALNAAIEAARAGEQGRGFAVVAEEVRKLAEESGRAASEISELIAEMQGQTQRVVGVVADGSARTEEGVATVEQTREAFLRIDGAVEGVGARIAEIAAAVEEIAAGSARAERDVAEVATVAEQSSASAEQVSASTQETSASTQEIAASAADLARTAEELNALVGRFTV</sequence>
<accession>A0A9X3N9G4</accession>
<dbReference type="Pfam" id="PF00672">
    <property type="entry name" value="HAMP"/>
    <property type="match status" value="1"/>
</dbReference>
<evidence type="ECO:0000256" key="1">
    <source>
        <dbReference type="ARBA" id="ARBA00022692"/>
    </source>
</evidence>
<dbReference type="SMART" id="SM00304">
    <property type="entry name" value="HAMP"/>
    <property type="match status" value="1"/>
</dbReference>
<dbReference type="Gene3D" id="1.10.287.950">
    <property type="entry name" value="Methyl-accepting chemotaxis protein"/>
    <property type="match status" value="1"/>
</dbReference>
<gene>
    <name evidence="9" type="ORF">OM076_44220</name>
</gene>
<evidence type="ECO:0000313" key="9">
    <source>
        <dbReference type="EMBL" id="MDA0167348.1"/>
    </source>
</evidence>
<organism evidence="9 10">
    <name type="scientific">Solirubrobacter ginsenosidimutans</name>
    <dbReference type="NCBI Taxonomy" id="490573"/>
    <lineage>
        <taxon>Bacteria</taxon>
        <taxon>Bacillati</taxon>
        <taxon>Actinomycetota</taxon>
        <taxon>Thermoleophilia</taxon>
        <taxon>Solirubrobacterales</taxon>
        <taxon>Solirubrobacteraceae</taxon>
        <taxon>Solirubrobacter</taxon>
    </lineage>
</organism>
<feature type="transmembrane region" description="Helical" evidence="6">
    <location>
        <begin position="210"/>
        <end position="229"/>
    </location>
</feature>
<keyword evidence="1 6" id="KW-0812">Transmembrane</keyword>
<dbReference type="Gene3D" id="6.10.340.10">
    <property type="match status" value="1"/>
</dbReference>
<keyword evidence="3 5" id="KW-0807">Transducer</keyword>
<evidence type="ECO:0000256" key="3">
    <source>
        <dbReference type="ARBA" id="ARBA00023224"/>
    </source>
</evidence>